<comment type="similarity">
    <text evidence="1">Belongs to the GcvT family.</text>
</comment>
<feature type="domain" description="FAD dependent oxidoreductase central" evidence="5">
    <location>
        <begin position="391"/>
        <end position="444"/>
    </location>
</feature>
<dbReference type="SUPFAM" id="SSF103025">
    <property type="entry name" value="Folate-binding domain"/>
    <property type="match status" value="1"/>
</dbReference>
<organism evidence="6 7">
    <name type="scientific">Microbacterium enclense</name>
    <dbReference type="NCBI Taxonomy" id="993073"/>
    <lineage>
        <taxon>Bacteria</taxon>
        <taxon>Bacillati</taxon>
        <taxon>Actinomycetota</taxon>
        <taxon>Actinomycetes</taxon>
        <taxon>Micrococcales</taxon>
        <taxon>Microbacteriaceae</taxon>
        <taxon>Microbacterium</taxon>
    </lineage>
</organism>
<dbReference type="Gene3D" id="2.40.30.110">
    <property type="entry name" value="Aminomethyltransferase beta-barrel domains"/>
    <property type="match status" value="1"/>
</dbReference>
<evidence type="ECO:0000259" key="5">
    <source>
        <dbReference type="Pfam" id="PF16350"/>
    </source>
</evidence>
<dbReference type="Pfam" id="PF01266">
    <property type="entry name" value="DAO"/>
    <property type="match status" value="1"/>
</dbReference>
<evidence type="ECO:0000259" key="2">
    <source>
        <dbReference type="Pfam" id="PF01266"/>
    </source>
</evidence>
<dbReference type="STRING" id="993073.AS029_11140"/>
<evidence type="ECO:0000313" key="7">
    <source>
        <dbReference type="Proteomes" id="UP000183203"/>
    </source>
</evidence>
<evidence type="ECO:0000259" key="4">
    <source>
        <dbReference type="Pfam" id="PF08669"/>
    </source>
</evidence>
<dbReference type="PANTHER" id="PTHR43757">
    <property type="entry name" value="AMINOMETHYLTRANSFERASE"/>
    <property type="match status" value="1"/>
</dbReference>
<sequence>MVSSSLRSPRVVIIGLGVVGAALADELTQRGYTDVTVFDQGPLYITGGSSSHAPGFVFQTNGDRTMTQLAQRTLDKLDGVSLNGQWLLKRVGGLEIATTDERLHDLKRRRGLAASWGVPGELIDPDECARLWPGLDVSGVLGGYRTPTDGIVKSAFAVQWQAERAQDRGARIVGNTRVVGIERSGGRVTGVKVVPVPAGSVEPEFVAADIVVSCAGLWGPGVSRDLLGFELPMQPMEHGFGYSAPVPSLAGVNVLTDEAKRPMLRHQDFSLYLREYVDRIGIGAYNHRPIPLEQSEIADADTFAATGVHPAIHPLTWEDFAPSWEEAQRLLPELRGVEFESGYNGIFSFTPDGGPMLGPVPGADGLWLAQAVWVTQSAGVAQVMADWIVSGDPGVDTHGLDFNRFDPAVVSRRFTRERSSESYDEVYDIRHPHTATRCSRGLRRTPFHQRYEELGAVFGEGGGWERPLWFEANAGLLDELDIVPVRDDWAAQNWSPIAAAEAHITRTSVALYDLTALPRVEVFGPGTTALLQRLLTTNVDVAIGRVVYGMMLDEQGGILSDVTVTRLDTERYMIGTNGNLDLVHLTRQAPEGVWVRALSAGQGGLGLWGPNARAVLESLTHDDVSNEGFGFFRAKQIDIAGVSVLALRVSYVGELGWELYVSADNAVFLWDALWEAGRAHGIIAAGRRAFNALRLEKGYRAFGHDMTREHSPAEAGLSFAVRMAKDDFLGRAALAERPVTTRLVPLTLDDPTRVVLGSEPVFVPGTTDAVGYVTSADQGYTLGVSIAYAWLPPELAKPGTTLEVEYFAERLPATVRTEPLFDPEMAAIRR</sequence>
<dbReference type="Pfam" id="PF08669">
    <property type="entry name" value="GCV_T_C"/>
    <property type="match status" value="1"/>
</dbReference>
<dbReference type="GO" id="GO:0032259">
    <property type="term" value="P:methylation"/>
    <property type="evidence" value="ECO:0007669"/>
    <property type="project" value="UniProtKB-KW"/>
</dbReference>
<dbReference type="Gene3D" id="3.50.50.60">
    <property type="entry name" value="FAD/NAD(P)-binding domain"/>
    <property type="match status" value="1"/>
</dbReference>
<proteinExistence type="inferred from homology"/>
<dbReference type="GO" id="GO:0008168">
    <property type="term" value="F:methyltransferase activity"/>
    <property type="evidence" value="ECO:0007669"/>
    <property type="project" value="UniProtKB-KW"/>
</dbReference>
<evidence type="ECO:0000259" key="3">
    <source>
        <dbReference type="Pfam" id="PF01571"/>
    </source>
</evidence>
<dbReference type="Pfam" id="PF01571">
    <property type="entry name" value="GCV_T"/>
    <property type="match status" value="1"/>
</dbReference>
<dbReference type="AlphaFoldDB" id="A0A1G6MGL6"/>
<dbReference type="InterPro" id="IPR036188">
    <property type="entry name" value="FAD/NAD-bd_sf"/>
</dbReference>
<dbReference type="InterPro" id="IPR013977">
    <property type="entry name" value="GcvT_C"/>
</dbReference>
<feature type="domain" description="GCVT N-terminal" evidence="3">
    <location>
        <begin position="447"/>
        <end position="725"/>
    </location>
</feature>
<dbReference type="Pfam" id="PF16350">
    <property type="entry name" value="FAO_M"/>
    <property type="match status" value="1"/>
</dbReference>
<name>A0A1G6MGL6_9MICO</name>
<dbReference type="Gene3D" id="3.30.9.10">
    <property type="entry name" value="D-Amino Acid Oxidase, subunit A, domain 2"/>
    <property type="match status" value="1"/>
</dbReference>
<feature type="domain" description="Aminomethyltransferase C-terminal" evidence="4">
    <location>
        <begin position="742"/>
        <end position="822"/>
    </location>
</feature>
<dbReference type="InterPro" id="IPR006076">
    <property type="entry name" value="FAD-dep_OxRdtase"/>
</dbReference>
<keyword evidence="6" id="KW-0808">Transferase</keyword>
<feature type="domain" description="FAD dependent oxidoreductase" evidence="2">
    <location>
        <begin position="10"/>
        <end position="387"/>
    </location>
</feature>
<dbReference type="Gene3D" id="3.30.70.1400">
    <property type="entry name" value="Aminomethyltransferase beta-barrel domains"/>
    <property type="match status" value="1"/>
</dbReference>
<dbReference type="EMBL" id="FMYG01000005">
    <property type="protein sequence ID" value="SDC54414.1"/>
    <property type="molecule type" value="Genomic_DNA"/>
</dbReference>
<keyword evidence="6" id="KW-0489">Methyltransferase</keyword>
<dbReference type="InterPro" id="IPR032503">
    <property type="entry name" value="FAO_M"/>
</dbReference>
<dbReference type="InterPro" id="IPR027266">
    <property type="entry name" value="TrmE/GcvT-like"/>
</dbReference>
<dbReference type="InterPro" id="IPR029043">
    <property type="entry name" value="GcvT/YgfZ_C"/>
</dbReference>
<dbReference type="PANTHER" id="PTHR43757:SF2">
    <property type="entry name" value="AMINOMETHYLTRANSFERASE, MITOCHONDRIAL"/>
    <property type="match status" value="1"/>
</dbReference>
<dbReference type="Gene3D" id="3.30.1360.120">
    <property type="entry name" value="Probable tRNA modification gtpase trme, domain 1"/>
    <property type="match status" value="1"/>
</dbReference>
<dbReference type="SUPFAM" id="SSF101790">
    <property type="entry name" value="Aminomethyltransferase beta-barrel domain"/>
    <property type="match status" value="1"/>
</dbReference>
<accession>A0A1G6MGL6</accession>
<dbReference type="SUPFAM" id="SSF54373">
    <property type="entry name" value="FAD-linked reductases, C-terminal domain"/>
    <property type="match status" value="1"/>
</dbReference>
<evidence type="ECO:0000313" key="6">
    <source>
        <dbReference type="EMBL" id="SDC54414.1"/>
    </source>
</evidence>
<evidence type="ECO:0000256" key="1">
    <source>
        <dbReference type="ARBA" id="ARBA00008609"/>
    </source>
</evidence>
<dbReference type="RefSeq" id="WP_058232663.1">
    <property type="nucleotide sequence ID" value="NZ_FMYG01000005.1"/>
</dbReference>
<dbReference type="SUPFAM" id="SSF51905">
    <property type="entry name" value="FAD/NAD(P)-binding domain"/>
    <property type="match status" value="1"/>
</dbReference>
<dbReference type="Proteomes" id="UP000183203">
    <property type="component" value="Unassembled WGS sequence"/>
</dbReference>
<gene>
    <name evidence="6" type="ORF">SAMN05216418_2501</name>
</gene>
<protein>
    <submittedName>
        <fullName evidence="6">Glycine cleavage system T protein (Aminomethyltransferase)</fullName>
    </submittedName>
</protein>
<dbReference type="InterPro" id="IPR028896">
    <property type="entry name" value="GcvT/YgfZ/DmdA"/>
</dbReference>
<dbReference type="OrthoDB" id="2055370at2"/>
<reference evidence="6 7" key="1">
    <citation type="submission" date="2016-09" db="EMBL/GenBank/DDBJ databases">
        <authorList>
            <person name="Capua I."/>
            <person name="De Benedictis P."/>
            <person name="Joannis T."/>
            <person name="Lombin L.H."/>
            <person name="Cattoli G."/>
        </authorList>
    </citation>
    <scope>NUCLEOTIDE SEQUENCE [LARGE SCALE GENOMIC DNA]</scope>
    <source>
        <strain evidence="6 7">NIO-1002</strain>
    </source>
</reference>
<dbReference type="InterPro" id="IPR006222">
    <property type="entry name" value="GCVT_N"/>
</dbReference>